<dbReference type="Gene3D" id="3.40.50.2000">
    <property type="entry name" value="Glycogen Phosphorylase B"/>
    <property type="match status" value="2"/>
</dbReference>
<evidence type="ECO:0000313" key="4">
    <source>
        <dbReference type="Proteomes" id="UP000178121"/>
    </source>
</evidence>
<reference evidence="3 4" key="1">
    <citation type="journal article" date="2016" name="Nat. Commun.">
        <title>Thousands of microbial genomes shed light on interconnected biogeochemical processes in an aquifer system.</title>
        <authorList>
            <person name="Anantharaman K."/>
            <person name="Brown C.T."/>
            <person name="Hug L.A."/>
            <person name="Sharon I."/>
            <person name="Castelle C.J."/>
            <person name="Probst A.J."/>
            <person name="Thomas B.C."/>
            <person name="Singh A."/>
            <person name="Wilkins M.J."/>
            <person name="Karaoz U."/>
            <person name="Brodie E.L."/>
            <person name="Williams K.H."/>
            <person name="Hubbard S.S."/>
            <person name="Banfield J.F."/>
        </authorList>
    </citation>
    <scope>NUCLEOTIDE SEQUENCE [LARGE SCALE GENOMIC DNA]</scope>
</reference>
<dbReference type="GO" id="GO:0005992">
    <property type="term" value="P:trehalose biosynthetic process"/>
    <property type="evidence" value="ECO:0007669"/>
    <property type="project" value="InterPro"/>
</dbReference>
<organism evidence="3 4">
    <name type="scientific">Candidatus Taylorbacteria bacterium RIFCSPHIGHO2_01_FULL_51_15</name>
    <dbReference type="NCBI Taxonomy" id="1802304"/>
    <lineage>
        <taxon>Bacteria</taxon>
        <taxon>Candidatus Tayloriibacteriota</taxon>
    </lineage>
</organism>
<evidence type="ECO:0000256" key="1">
    <source>
        <dbReference type="ARBA" id="ARBA00008799"/>
    </source>
</evidence>
<dbReference type="EMBL" id="MHRI01000027">
    <property type="protein sequence ID" value="OHA20608.1"/>
    <property type="molecule type" value="Genomic_DNA"/>
</dbReference>
<feature type="transmembrane region" description="Helical" evidence="2">
    <location>
        <begin position="170"/>
        <end position="193"/>
    </location>
</feature>
<dbReference type="PANTHER" id="PTHR10788:SF106">
    <property type="entry name" value="BCDNA.GH08860"/>
    <property type="match status" value="1"/>
</dbReference>
<dbReference type="GO" id="GO:0003825">
    <property type="term" value="F:alpha,alpha-trehalose-phosphate synthase (UDP-forming) activity"/>
    <property type="evidence" value="ECO:0007669"/>
    <property type="project" value="TreeGrafter"/>
</dbReference>
<protein>
    <submittedName>
        <fullName evidence="3">Uncharacterized protein</fullName>
    </submittedName>
</protein>
<dbReference type="SUPFAM" id="SSF53756">
    <property type="entry name" value="UDP-Glycosyltransferase/glycogen phosphorylase"/>
    <property type="match status" value="1"/>
</dbReference>
<keyword evidence="2" id="KW-1133">Transmembrane helix</keyword>
<evidence type="ECO:0000256" key="2">
    <source>
        <dbReference type="SAM" id="Phobius"/>
    </source>
</evidence>
<comment type="similarity">
    <text evidence="1">Belongs to the glycosyltransferase 20 family.</text>
</comment>
<dbReference type="InterPro" id="IPR001830">
    <property type="entry name" value="Glyco_trans_20"/>
</dbReference>
<keyword evidence="2" id="KW-0812">Transmembrane</keyword>
<evidence type="ECO:0000313" key="3">
    <source>
        <dbReference type="EMBL" id="OHA20608.1"/>
    </source>
</evidence>
<dbReference type="CDD" id="cd03788">
    <property type="entry name" value="GT20_TPS"/>
    <property type="match status" value="1"/>
</dbReference>
<comment type="caution">
    <text evidence="3">The sequence shown here is derived from an EMBL/GenBank/DDBJ whole genome shotgun (WGS) entry which is preliminary data.</text>
</comment>
<accession>A0A1G2M9T3</accession>
<name>A0A1G2M9T3_9BACT</name>
<gene>
    <name evidence="3" type="ORF">A2849_02320</name>
</gene>
<dbReference type="AlphaFoldDB" id="A0A1G2M9T3"/>
<dbReference type="PANTHER" id="PTHR10788">
    <property type="entry name" value="TREHALOSE-6-PHOSPHATE SYNTHASE"/>
    <property type="match status" value="1"/>
</dbReference>
<dbReference type="Proteomes" id="UP000178121">
    <property type="component" value="Unassembled WGS sequence"/>
</dbReference>
<proteinExistence type="inferred from homology"/>
<sequence>MRQILLITLGTILVVSLIVFGFTFNQVNEERLDLSADLQYRTRLLADSLKESVEPSYNQNSTSTLQRIVDKFSDRERIVGLAVFNNRGVPLASSVDIPARVIENPDFVFSALDTGEAAGVFENIEGDSLYLFVSPFSENGSVAGALVVVQNAAYIDEALADIWERNALRLFLQIVVFSGAIVLLVRLVLYNILKRFADSIKSARRSKTSPTHFGGPFFLKPLASEIAKMHTSLYEARVAASEEARMRLEKLDSPWTEERLREFIKAHVKDRKIFVVSNREPYIHHKEKNVITYSVPASGMVTALEPIMKACGGMWIAHGSGNADRETADAEGKLAVPPDEPHYTLKRVFLTEREVKGHYVGFSNEALWPLCLMAHTRPIFRKEDWVEYRRVNGKFAETLLSEIRDVQQPIILIQDLHLSLLPKMIKENRPDAQIGLFWHIPWPSAESFSICPQRKEILLGMLGADVIGFHTQQYCNNFLDTIGKEIESKIDFEQFSVTRDEHQTFIKPFPISIAFSTEKAIPTVTAPDSKELEKFGVHTKLLGLGVDRLDYTKGILERFKGIEHFFLKYPSYREQFTFLQIAPVSRLEVLKYREYGEAVTAEADRINVAFGTRDWKPIILHKKYYNHEMLNKLYQLADLCLITSVHDGMNLVAKEFVAARFDEQGALILSNFAGASKDLKGALLVNPYSAEETAEAISAALNMSKTEQRRRMKLMRESVKNYNVYRWSAEFIKTVTNVE</sequence>
<keyword evidence="2" id="KW-0472">Membrane</keyword>
<dbReference type="Pfam" id="PF00982">
    <property type="entry name" value="Glyco_transf_20"/>
    <property type="match status" value="1"/>
</dbReference>